<gene>
    <name evidence="3" type="ORF">CDEB00056_LOCUS7175</name>
</gene>
<accession>A0A7S3Q1A6</accession>
<dbReference type="EMBL" id="HBIO01009338">
    <property type="protein sequence ID" value="CAE0462334.1"/>
    <property type="molecule type" value="Transcribed_RNA"/>
</dbReference>
<reference evidence="3" key="1">
    <citation type="submission" date="2021-01" db="EMBL/GenBank/DDBJ databases">
        <authorList>
            <person name="Corre E."/>
            <person name="Pelletier E."/>
            <person name="Niang G."/>
            <person name="Scheremetjew M."/>
            <person name="Finn R."/>
            <person name="Kale V."/>
            <person name="Holt S."/>
            <person name="Cochrane G."/>
            <person name="Meng A."/>
            <person name="Brown T."/>
            <person name="Cohen L."/>
        </authorList>
    </citation>
    <scope>NUCLEOTIDE SEQUENCE</scope>
    <source>
        <strain evidence="3">MM31A-1</strain>
    </source>
</reference>
<organism evidence="3">
    <name type="scientific">Chaetoceros debilis</name>
    <dbReference type="NCBI Taxonomy" id="122233"/>
    <lineage>
        <taxon>Eukaryota</taxon>
        <taxon>Sar</taxon>
        <taxon>Stramenopiles</taxon>
        <taxon>Ochrophyta</taxon>
        <taxon>Bacillariophyta</taxon>
        <taxon>Coscinodiscophyceae</taxon>
        <taxon>Chaetocerotophycidae</taxon>
        <taxon>Chaetocerotales</taxon>
        <taxon>Chaetocerotaceae</taxon>
        <taxon>Chaetoceros</taxon>
    </lineage>
</organism>
<evidence type="ECO:0000259" key="2">
    <source>
        <dbReference type="Pfam" id="PF12680"/>
    </source>
</evidence>
<feature type="domain" description="SnoaL-like" evidence="2">
    <location>
        <begin position="44"/>
        <end position="159"/>
    </location>
</feature>
<feature type="signal peptide" evidence="1">
    <location>
        <begin position="1"/>
        <end position="32"/>
    </location>
</feature>
<dbReference type="Pfam" id="PF12680">
    <property type="entry name" value="SnoaL_2"/>
    <property type="match status" value="1"/>
</dbReference>
<evidence type="ECO:0000256" key="1">
    <source>
        <dbReference type="SAM" id="SignalP"/>
    </source>
</evidence>
<dbReference type="AlphaFoldDB" id="A0A7S3Q1A6"/>
<dbReference type="SUPFAM" id="SSF54427">
    <property type="entry name" value="NTF2-like"/>
    <property type="match status" value="1"/>
</dbReference>
<dbReference type="Gene3D" id="3.10.450.50">
    <property type="match status" value="1"/>
</dbReference>
<sequence length="179" mass="19942">MMKSMTTISLPASLSLGIAALFLARAIPKCMAFSPTPAQRESVVKSYFDGVNKKNRDQIANCFTIEASITDVCALNSGERTVNSDVLADRCMEFLAAHPDCVVDFHYGPKCSHDDNWVVAHWYETGHWSGDSKGIKATGNPMTVEGQTRFLVNDDLKITKFVVTRTFTEWEETLQRNNV</sequence>
<feature type="chain" id="PRO_5030587946" description="SnoaL-like domain-containing protein" evidence="1">
    <location>
        <begin position="33"/>
        <end position="179"/>
    </location>
</feature>
<evidence type="ECO:0000313" key="3">
    <source>
        <dbReference type="EMBL" id="CAE0462334.1"/>
    </source>
</evidence>
<protein>
    <recommendedName>
        <fullName evidence="2">SnoaL-like domain-containing protein</fullName>
    </recommendedName>
</protein>
<proteinExistence type="predicted"/>
<keyword evidence="1" id="KW-0732">Signal</keyword>
<dbReference type="InterPro" id="IPR037401">
    <property type="entry name" value="SnoaL-like"/>
</dbReference>
<dbReference type="InterPro" id="IPR032710">
    <property type="entry name" value="NTF2-like_dom_sf"/>
</dbReference>
<name>A0A7S3Q1A6_9STRA</name>